<name>A0A8X8W3D7_SALSN</name>
<proteinExistence type="predicted"/>
<keyword evidence="4" id="KW-1185">Reference proteome</keyword>
<dbReference type="InterPro" id="IPR045700">
    <property type="entry name" value="Rab3GAP1"/>
</dbReference>
<reference evidence="3" key="2">
    <citation type="submission" date="2020-08" db="EMBL/GenBank/DDBJ databases">
        <title>Plant Genome Project.</title>
        <authorList>
            <person name="Zhang R.-G."/>
        </authorList>
    </citation>
    <scope>NUCLEOTIDE SEQUENCE</scope>
    <source>
        <strain evidence="3">Huo1</strain>
        <tissue evidence="3">Leaf</tissue>
    </source>
</reference>
<dbReference type="GO" id="GO:0005096">
    <property type="term" value="F:GTPase activator activity"/>
    <property type="evidence" value="ECO:0007669"/>
    <property type="project" value="InterPro"/>
</dbReference>
<dbReference type="EMBL" id="PNBA02000021">
    <property type="protein sequence ID" value="KAG6387442.1"/>
    <property type="molecule type" value="Genomic_DNA"/>
</dbReference>
<protein>
    <recommendedName>
        <fullName evidence="2">Rab3GAP catalytic subunit conserved domain-containing protein</fullName>
    </recommendedName>
</protein>
<evidence type="ECO:0000259" key="2">
    <source>
        <dbReference type="Pfam" id="PF13890"/>
    </source>
</evidence>
<sequence length="733" mass="80650">MMTWRGLGAGTGDGVIHALMTWRGLEPEMGTGSASSETTVSRFLRSIISDCGYGVDLVKMEASFVSRARSAINSAAAKAEKAFTDIKKSDSNAHRDLDKQSPIASTADADADEPKVQDFEGANNKRVRPQPIKAKQDWHERLRNLRLGKKGADSGKPDNSAMAYAIFDDNLYLMHERGYSQPNDLEEELESSKAAKADIIPSSAILKQLAVAVEAGSGYSTMKDLLASSKSTSPIREKASMSISVMKSLVLREKDDKMIQEFGSDDKVLGLMNALLNAAEFTGRTVPGMETQLNSTSLVKDIHGAPLESFVVKLSEAISCLKTLRKMASYWSRVVSEIRRLWYEGKYIPGIPPGDLPDLNSCLLYQQLQVINCCISRKQRHTAALESLESITAQADVTGSSDSESRCVLDSSFYAKTKSGELVLRLGADKRFENLTMLETGEPIYSPVVQELPLLTEDLIKETEEFVLRTGSVGAGCSQLLSDMQAFKAANPGCTLEDFVRWHSPPDWMEDGTNSDLDDTSEGGDCIKGQLSRRMQKEGNLWREFWETSKPLPAVRQAPLYDEDLAVEGILDFLEVIPPTELFMQLFLAVLGAGLIIGEATLSTNPNLSHIFNNCKNYIVVTCHSSTWVEKLDDICQVYETVETMVHNPDETMNIAPQHEEPATTGEVKSRFKKLSLIFGVKSKGGPKDSPKTTEESPDRQQFSIFSKKPPKPILSPSEKPPSGSAESEWTLV</sequence>
<dbReference type="Pfam" id="PF13890">
    <property type="entry name" value="Rab3-GTPase_cat"/>
    <property type="match status" value="1"/>
</dbReference>
<dbReference type="PANTHER" id="PTHR21422:SF10">
    <property type="entry name" value="RAB3 GTPASE-ACTIVATING PROTEIN CATALYTIC SUBUNIT"/>
    <property type="match status" value="1"/>
</dbReference>
<dbReference type="InterPro" id="IPR026147">
    <property type="entry name" value="Rab3GAP1_conserved"/>
</dbReference>
<feature type="compositionally biased region" description="Basic and acidic residues" evidence="1">
    <location>
        <begin position="686"/>
        <end position="699"/>
    </location>
</feature>
<dbReference type="Proteomes" id="UP000298416">
    <property type="component" value="Unassembled WGS sequence"/>
</dbReference>
<evidence type="ECO:0000313" key="3">
    <source>
        <dbReference type="EMBL" id="KAG6387442.1"/>
    </source>
</evidence>
<evidence type="ECO:0000256" key="1">
    <source>
        <dbReference type="SAM" id="MobiDB-lite"/>
    </source>
</evidence>
<dbReference type="PANTHER" id="PTHR21422">
    <property type="entry name" value="RAB3 GTPASE-ACTIVATING PROTEIN CATALYTIC SUBUNIT"/>
    <property type="match status" value="1"/>
</dbReference>
<gene>
    <name evidence="3" type="ORF">SASPL_152632</name>
</gene>
<comment type="caution">
    <text evidence="3">The sequence shown here is derived from an EMBL/GenBank/DDBJ whole genome shotgun (WGS) entry which is preliminary data.</text>
</comment>
<feature type="domain" description="Rab3GAP catalytic subunit conserved" evidence="2">
    <location>
        <begin position="425"/>
        <end position="575"/>
    </location>
</feature>
<reference evidence="3" key="1">
    <citation type="submission" date="2018-01" db="EMBL/GenBank/DDBJ databases">
        <authorList>
            <person name="Mao J.F."/>
        </authorList>
    </citation>
    <scope>NUCLEOTIDE SEQUENCE</scope>
    <source>
        <strain evidence="3">Huo1</strain>
        <tissue evidence="3">Leaf</tissue>
    </source>
</reference>
<organism evidence="3">
    <name type="scientific">Salvia splendens</name>
    <name type="common">Scarlet sage</name>
    <dbReference type="NCBI Taxonomy" id="180675"/>
    <lineage>
        <taxon>Eukaryota</taxon>
        <taxon>Viridiplantae</taxon>
        <taxon>Streptophyta</taxon>
        <taxon>Embryophyta</taxon>
        <taxon>Tracheophyta</taxon>
        <taxon>Spermatophyta</taxon>
        <taxon>Magnoliopsida</taxon>
        <taxon>eudicotyledons</taxon>
        <taxon>Gunneridae</taxon>
        <taxon>Pentapetalae</taxon>
        <taxon>asterids</taxon>
        <taxon>lamiids</taxon>
        <taxon>Lamiales</taxon>
        <taxon>Lamiaceae</taxon>
        <taxon>Nepetoideae</taxon>
        <taxon>Mentheae</taxon>
        <taxon>Salviinae</taxon>
        <taxon>Salvia</taxon>
        <taxon>Salvia subgen. Calosphace</taxon>
        <taxon>core Calosphace</taxon>
    </lineage>
</organism>
<accession>A0A8X8W3D7</accession>
<feature type="compositionally biased region" description="Basic and acidic residues" evidence="1">
    <location>
        <begin position="90"/>
        <end position="99"/>
    </location>
</feature>
<feature type="region of interest" description="Disordered" evidence="1">
    <location>
        <begin position="90"/>
        <end position="138"/>
    </location>
</feature>
<feature type="region of interest" description="Disordered" evidence="1">
    <location>
        <begin position="681"/>
        <end position="733"/>
    </location>
</feature>
<dbReference type="AlphaFoldDB" id="A0A8X8W3D7"/>
<evidence type="ECO:0000313" key="4">
    <source>
        <dbReference type="Proteomes" id="UP000298416"/>
    </source>
</evidence>